<proteinExistence type="predicted"/>
<comment type="caution">
    <text evidence="1">The sequence shown here is derived from an EMBL/GenBank/DDBJ whole genome shotgun (WGS) entry which is preliminary data.</text>
</comment>
<reference evidence="1 2" key="1">
    <citation type="submission" date="2017-07" db="EMBL/GenBank/DDBJ databases">
        <title>Leptospira spp. isolated from tropical soils.</title>
        <authorList>
            <person name="Thibeaux R."/>
            <person name="Iraola G."/>
            <person name="Ferres I."/>
            <person name="Bierque E."/>
            <person name="Girault D."/>
            <person name="Soupe-Gilbert M.-E."/>
            <person name="Picardeau M."/>
            <person name="Goarant C."/>
        </authorList>
    </citation>
    <scope>NUCLEOTIDE SEQUENCE [LARGE SCALE GENOMIC DNA]</scope>
    <source>
        <strain evidence="1 2">FH2-C-A2</strain>
    </source>
</reference>
<evidence type="ECO:0000313" key="2">
    <source>
        <dbReference type="Proteomes" id="UP000231912"/>
    </source>
</evidence>
<sequence>MKNSFIIGVEFISDFGIRIPDFEGFYFSLIKGFFSNGFRFSTSSITSFWWPLGAELYLHIPLF</sequence>
<accession>A0A2M9ZGQ8</accession>
<protein>
    <submittedName>
        <fullName evidence="1">Uncharacterized protein</fullName>
    </submittedName>
</protein>
<name>A0A2M9ZGQ8_9LEPT</name>
<dbReference type="Proteomes" id="UP000231912">
    <property type="component" value="Unassembled WGS sequence"/>
</dbReference>
<dbReference type="EMBL" id="NPDT01000001">
    <property type="protein sequence ID" value="PJZ67546.1"/>
    <property type="molecule type" value="Genomic_DNA"/>
</dbReference>
<evidence type="ECO:0000313" key="1">
    <source>
        <dbReference type="EMBL" id="PJZ67546.1"/>
    </source>
</evidence>
<gene>
    <name evidence="1" type="ORF">CH371_05890</name>
</gene>
<organism evidence="1 2">
    <name type="scientific">Leptospira wolffii</name>
    <dbReference type="NCBI Taxonomy" id="409998"/>
    <lineage>
        <taxon>Bacteria</taxon>
        <taxon>Pseudomonadati</taxon>
        <taxon>Spirochaetota</taxon>
        <taxon>Spirochaetia</taxon>
        <taxon>Leptospirales</taxon>
        <taxon>Leptospiraceae</taxon>
        <taxon>Leptospira</taxon>
    </lineage>
</organism>
<dbReference type="AlphaFoldDB" id="A0A2M9ZGQ8"/>